<reference evidence="6" key="1">
    <citation type="journal article" date="2015" name="BMC Genomics">
        <title>Transcriptome profiling of a Rhizobium leguminosarum bv. trifolii rosR mutant reveals the role of the transcriptional regulator RosR in motility, synthesis of cell-surface components, and other cellular processes.</title>
        <authorList>
            <person name="Rachwal K."/>
            <person name="Matczynska E."/>
            <person name="Janczarek M."/>
        </authorList>
    </citation>
    <scope>NUCLEOTIDE SEQUENCE</scope>
    <source>
        <strain evidence="6">Rt24.2</strain>
    </source>
</reference>
<keyword evidence="3 5" id="KW-1133">Transmembrane helix</keyword>
<feature type="transmembrane region" description="Helical" evidence="5">
    <location>
        <begin position="52"/>
        <end position="76"/>
    </location>
</feature>
<dbReference type="RefSeq" id="WP_018447015.1">
    <property type="nucleotide sequence ID" value="NZ_MAMO01000041.1"/>
</dbReference>
<dbReference type="GeneID" id="61423443"/>
<dbReference type="AlphaFoldDB" id="A0A1B8RAN3"/>
<name>A0A1B8RAN3_RHILT</name>
<evidence type="ECO:0000256" key="3">
    <source>
        <dbReference type="ARBA" id="ARBA00022989"/>
    </source>
</evidence>
<protein>
    <submittedName>
        <fullName evidence="6">VIT family protein</fullName>
    </submittedName>
</protein>
<sequence length="224" mass="23990">MTSSPMGRITNIIDPGDALGEVLFGLIMALTWTIGSRLVLEKEGLNVQELLVATIGCNVAWGIIDAVLFILGTTFYRSRRLRLFRQIKAAKSESAALKVLANEFPIEEAPFSGKAADAEALYRSLLTLASRADPVKVSLSKGDLFAAIAIFFLVSATSIPAVIPFLLIDNAQLALRASNLFLIMLLFVTGYAWATFSGGRPFYAGMTMTCLGLLLVAIAIVLGG</sequence>
<dbReference type="GO" id="GO:0030026">
    <property type="term" value="P:intracellular manganese ion homeostasis"/>
    <property type="evidence" value="ECO:0007669"/>
    <property type="project" value="InterPro"/>
</dbReference>
<evidence type="ECO:0000313" key="6">
    <source>
        <dbReference type="EMBL" id="AOO91386.1"/>
    </source>
</evidence>
<feature type="transmembrane region" description="Helical" evidence="5">
    <location>
        <begin position="144"/>
        <end position="167"/>
    </location>
</feature>
<reference evidence="6" key="2">
    <citation type="journal article" date="2016" name="Front. Microbiol.">
        <title>The Regulatory Protein RosR Affects Rhizobium leguminosarum bv. trifolii Protein Profiles, Cell Surface Properties, and Symbiosis with Clover.</title>
        <authorList>
            <person name="Rachwal K."/>
            <person name="Boguszewska A."/>
            <person name="Kopcinska J."/>
            <person name="Karas M."/>
            <person name="Tchorzewski M."/>
            <person name="Janczarek M."/>
        </authorList>
    </citation>
    <scope>NUCLEOTIDE SEQUENCE</scope>
    <source>
        <strain evidence="6">Rt24.2</strain>
    </source>
</reference>
<keyword evidence="4 5" id="KW-0472">Membrane</keyword>
<feature type="transmembrane region" description="Helical" evidence="5">
    <location>
        <begin position="21"/>
        <end position="40"/>
    </location>
</feature>
<dbReference type="GO" id="GO:0005384">
    <property type="term" value="F:manganese ion transmembrane transporter activity"/>
    <property type="evidence" value="ECO:0007669"/>
    <property type="project" value="InterPro"/>
</dbReference>
<organism evidence="6">
    <name type="scientific">Rhizobium leguminosarum bv. trifolii</name>
    <dbReference type="NCBI Taxonomy" id="386"/>
    <lineage>
        <taxon>Bacteria</taxon>
        <taxon>Pseudomonadati</taxon>
        <taxon>Pseudomonadota</taxon>
        <taxon>Alphaproteobacteria</taxon>
        <taxon>Hyphomicrobiales</taxon>
        <taxon>Rhizobiaceae</taxon>
        <taxon>Rhizobium/Agrobacterium group</taxon>
        <taxon>Rhizobium</taxon>
    </lineage>
</organism>
<dbReference type="InterPro" id="IPR008217">
    <property type="entry name" value="Ccc1_fam"/>
</dbReference>
<dbReference type="Pfam" id="PF01988">
    <property type="entry name" value="VIT1"/>
    <property type="match status" value="1"/>
</dbReference>
<evidence type="ECO:0000256" key="1">
    <source>
        <dbReference type="ARBA" id="ARBA00004127"/>
    </source>
</evidence>
<comment type="subcellular location">
    <subcellularLocation>
        <location evidence="1">Endomembrane system</location>
        <topology evidence="1">Multi-pass membrane protein</topology>
    </subcellularLocation>
</comment>
<keyword evidence="2 5" id="KW-0812">Transmembrane</keyword>
<dbReference type="GO" id="GO:0012505">
    <property type="term" value="C:endomembrane system"/>
    <property type="evidence" value="ECO:0007669"/>
    <property type="project" value="UniProtKB-SubCell"/>
</dbReference>
<evidence type="ECO:0000256" key="4">
    <source>
        <dbReference type="ARBA" id="ARBA00023136"/>
    </source>
</evidence>
<feature type="transmembrane region" description="Helical" evidence="5">
    <location>
        <begin position="173"/>
        <end position="194"/>
    </location>
</feature>
<proteinExistence type="predicted"/>
<evidence type="ECO:0000256" key="5">
    <source>
        <dbReference type="SAM" id="Phobius"/>
    </source>
</evidence>
<feature type="transmembrane region" description="Helical" evidence="5">
    <location>
        <begin position="201"/>
        <end position="222"/>
    </location>
</feature>
<dbReference type="EMBL" id="KX489022">
    <property type="protein sequence ID" value="AOO91386.1"/>
    <property type="molecule type" value="Genomic_DNA"/>
</dbReference>
<evidence type="ECO:0000256" key="2">
    <source>
        <dbReference type="ARBA" id="ARBA00022692"/>
    </source>
</evidence>
<accession>A0A1B8RAN3</accession>